<comment type="caution">
    <text evidence="3">The sequence shown here is derived from an EMBL/GenBank/DDBJ whole genome shotgun (WGS) entry which is preliminary data.</text>
</comment>
<dbReference type="SMART" id="SM00740">
    <property type="entry name" value="PASTA"/>
    <property type="match status" value="3"/>
</dbReference>
<evidence type="ECO:0000259" key="2">
    <source>
        <dbReference type="PROSITE" id="PS51178"/>
    </source>
</evidence>
<proteinExistence type="predicted"/>
<dbReference type="EMBL" id="JBHUPB010000008">
    <property type="protein sequence ID" value="MFD2968352.1"/>
    <property type="molecule type" value="Genomic_DNA"/>
</dbReference>
<keyword evidence="4" id="KW-1185">Reference proteome</keyword>
<gene>
    <name evidence="3" type="ORF">ACFS7Y_13210</name>
</gene>
<keyword evidence="1" id="KW-1133">Transmembrane helix</keyword>
<dbReference type="Gene3D" id="3.30.10.20">
    <property type="match status" value="3"/>
</dbReference>
<evidence type="ECO:0000256" key="1">
    <source>
        <dbReference type="SAM" id="Phobius"/>
    </source>
</evidence>
<evidence type="ECO:0000313" key="3">
    <source>
        <dbReference type="EMBL" id="MFD2968352.1"/>
    </source>
</evidence>
<keyword evidence="1" id="KW-0812">Transmembrane</keyword>
<keyword evidence="1" id="KW-0472">Membrane</keyword>
<name>A0ABW6BGH6_9SPHI</name>
<feature type="domain" description="PASTA" evidence="2">
    <location>
        <begin position="182"/>
        <end position="251"/>
    </location>
</feature>
<feature type="domain" description="PASTA" evidence="2">
    <location>
        <begin position="42"/>
        <end position="107"/>
    </location>
</feature>
<dbReference type="Proteomes" id="UP001597525">
    <property type="component" value="Unassembled WGS sequence"/>
</dbReference>
<dbReference type="CDD" id="cd06577">
    <property type="entry name" value="PASTA_pknB"/>
    <property type="match status" value="3"/>
</dbReference>
<accession>A0ABW6BGH6</accession>
<dbReference type="Pfam" id="PF03793">
    <property type="entry name" value="PASTA"/>
    <property type="match status" value="3"/>
</dbReference>
<organism evidence="3 4">
    <name type="scientific">Sphingobacterium bambusae</name>
    <dbReference type="NCBI Taxonomy" id="662858"/>
    <lineage>
        <taxon>Bacteria</taxon>
        <taxon>Pseudomonadati</taxon>
        <taxon>Bacteroidota</taxon>
        <taxon>Sphingobacteriia</taxon>
        <taxon>Sphingobacteriales</taxon>
        <taxon>Sphingobacteriaceae</taxon>
        <taxon>Sphingobacterium</taxon>
    </lineage>
</organism>
<feature type="transmembrane region" description="Helical" evidence="1">
    <location>
        <begin position="16"/>
        <end position="35"/>
    </location>
</feature>
<sequence length="251" mass="27211">MSKLLLYLKTDAFRKNLIAAFVVVLLLFLVIYFGLRAYTKHGVAIEVPQVKGMQIDEAIRVLEKADLEYYIDSVYQMDMKPGLVIEQDPEPSSHVKTGRTIYLTIITQVPPDVAFPDIIDKTFIEASAMLRNQSLKVGDTVYVSDIARDVVLDVKFAGQPLKAGRMVPKGSKITLVLGNGRGASEVELPNLIGFSLEEARFALTGVGLNVGTLTYSGSVLDSLSAKVISQQPDSTAGFVGIGTAVNLTLSN</sequence>
<dbReference type="InterPro" id="IPR005543">
    <property type="entry name" value="PASTA_dom"/>
</dbReference>
<dbReference type="RefSeq" id="WP_320185662.1">
    <property type="nucleotide sequence ID" value="NZ_CP138332.1"/>
</dbReference>
<reference evidence="4" key="1">
    <citation type="journal article" date="2019" name="Int. J. Syst. Evol. Microbiol.">
        <title>The Global Catalogue of Microorganisms (GCM) 10K type strain sequencing project: providing services to taxonomists for standard genome sequencing and annotation.</title>
        <authorList>
            <consortium name="The Broad Institute Genomics Platform"/>
            <consortium name="The Broad Institute Genome Sequencing Center for Infectious Disease"/>
            <person name="Wu L."/>
            <person name="Ma J."/>
        </authorList>
    </citation>
    <scope>NUCLEOTIDE SEQUENCE [LARGE SCALE GENOMIC DNA]</scope>
    <source>
        <strain evidence="4">KCTC 22814</strain>
    </source>
</reference>
<evidence type="ECO:0000313" key="4">
    <source>
        <dbReference type="Proteomes" id="UP001597525"/>
    </source>
</evidence>
<dbReference type="SUPFAM" id="SSF54184">
    <property type="entry name" value="Penicillin-binding protein 2x (pbp-2x), c-terminal domain"/>
    <property type="match status" value="1"/>
</dbReference>
<protein>
    <submittedName>
        <fullName evidence="3">PASTA domain-containing protein</fullName>
    </submittedName>
</protein>
<dbReference type="PROSITE" id="PS51178">
    <property type="entry name" value="PASTA"/>
    <property type="match status" value="2"/>
</dbReference>